<comment type="cofactor">
    <cofactor evidence="6 7">
        <name>Mg(2+)</name>
        <dbReference type="ChEBI" id="CHEBI:18420"/>
    </cofactor>
    <text evidence="6 7">Binds 1 Mg(2+) ion per subunit.</text>
</comment>
<protein>
    <recommendedName>
        <fullName evidence="7">Dipeptide epimerase</fullName>
        <ecNumber evidence="7">5.1.1.-</ecNumber>
    </recommendedName>
</protein>
<dbReference type="InterPro" id="IPR029065">
    <property type="entry name" value="Enolase_C-like"/>
</dbReference>
<dbReference type="SMART" id="SM00922">
    <property type="entry name" value="MR_MLE"/>
    <property type="match status" value="1"/>
</dbReference>
<dbReference type="Pfam" id="PF13378">
    <property type="entry name" value="MR_MLE_C"/>
    <property type="match status" value="1"/>
</dbReference>
<reference evidence="10" key="1">
    <citation type="submission" date="2016-10" db="EMBL/GenBank/DDBJ databases">
        <authorList>
            <person name="Varghese N."/>
            <person name="Submissions S."/>
        </authorList>
    </citation>
    <scope>NUCLEOTIDE SEQUENCE [LARGE SCALE GENOMIC DNA]</scope>
    <source>
        <strain evidence="10">OK042</strain>
    </source>
</reference>
<keyword evidence="3 6" id="KW-0460">Magnesium</keyword>
<organism evidence="9 10">
    <name type="scientific">Brevibacillus centrosporus</name>
    <dbReference type="NCBI Taxonomy" id="54910"/>
    <lineage>
        <taxon>Bacteria</taxon>
        <taxon>Bacillati</taxon>
        <taxon>Bacillota</taxon>
        <taxon>Bacilli</taxon>
        <taxon>Bacillales</taxon>
        <taxon>Paenibacillaceae</taxon>
        <taxon>Brevibacillus</taxon>
    </lineage>
</organism>
<keyword evidence="2 6" id="KW-0479">Metal-binding</keyword>
<dbReference type="PANTHER" id="PTHR48073:SF2">
    <property type="entry name" value="O-SUCCINYLBENZOATE SYNTHASE"/>
    <property type="match status" value="1"/>
</dbReference>
<comment type="similarity">
    <text evidence="1 7">Belongs to the mandelate racemase/muconate lactonizing enzyme family.</text>
</comment>
<feature type="binding site" evidence="6">
    <location>
        <position position="191"/>
    </location>
    <ligand>
        <name>Mg(2+)</name>
        <dbReference type="ChEBI" id="CHEBI:18420"/>
    </ligand>
</feature>
<keyword evidence="4 7" id="KW-0413">Isomerase</keyword>
<evidence type="ECO:0000256" key="1">
    <source>
        <dbReference type="ARBA" id="ARBA00008031"/>
    </source>
</evidence>
<dbReference type="GO" id="GO:0016855">
    <property type="term" value="F:racemase and epimerase activity, acting on amino acids and derivatives"/>
    <property type="evidence" value="ECO:0007669"/>
    <property type="project" value="UniProtKB-UniRule"/>
</dbReference>
<evidence type="ECO:0000256" key="5">
    <source>
        <dbReference type="PIRSR" id="PIRSR634603-1"/>
    </source>
</evidence>
<dbReference type="SUPFAM" id="SSF54826">
    <property type="entry name" value="Enolase N-terminal domain-like"/>
    <property type="match status" value="1"/>
</dbReference>
<evidence type="ECO:0000313" key="10">
    <source>
        <dbReference type="Proteomes" id="UP000198915"/>
    </source>
</evidence>
<evidence type="ECO:0000256" key="2">
    <source>
        <dbReference type="ARBA" id="ARBA00022723"/>
    </source>
</evidence>
<dbReference type="SFLD" id="SFLDG00180">
    <property type="entry name" value="muconate_cycloisomerase"/>
    <property type="match status" value="1"/>
</dbReference>
<feature type="domain" description="Mandelate racemase/muconate lactonizing enzyme C-terminal" evidence="8">
    <location>
        <begin position="142"/>
        <end position="239"/>
    </location>
</feature>
<dbReference type="InterPro" id="IPR013341">
    <property type="entry name" value="Mandelate_racemase_N_dom"/>
</dbReference>
<dbReference type="EC" id="5.1.1.-" evidence="7"/>
<dbReference type="Gene3D" id="3.20.20.120">
    <property type="entry name" value="Enolase-like C-terminal domain"/>
    <property type="match status" value="1"/>
</dbReference>
<sequence length="372" mass="40721">MKITSITVSGIKLPLIRPFIVAYETYYDMPTLLVKVETDTGITGYGEATPDQHVTGETWESTYSTLVHHLAPLVIGEDPFAIEHLHEKMAETIYGSPSAKAAIDLACYDIMGKATGQPVYNLIGGRYHEVMAVPFVVSILEPQVMAQQAAEALKDGYCTIKIKVGTNPAVDVERIKAVRKAIGDKVQLRVDANQGWRNKALSMWVLEQVKDCNIDWIEQPVVADDITALAEIRRQIHIPVMIDEGVHGDREMRETIVKQAADKLNIKLMKCGGIYPALKLVAQAEMVGMECQVGSMVESAVASAAGAHLSAAKKAIISNELVGPFMFARDVAEFPYEKKTIRLTDRPGLGLDVNEQTIAELTQMSAVISGEK</sequence>
<dbReference type="InterPro" id="IPR036849">
    <property type="entry name" value="Enolase-like_C_sf"/>
</dbReference>
<dbReference type="SFLD" id="SFLDF00009">
    <property type="entry name" value="o-succinylbenzoate_synthase"/>
    <property type="match status" value="1"/>
</dbReference>
<dbReference type="Gene3D" id="3.30.390.10">
    <property type="entry name" value="Enolase-like, N-terminal domain"/>
    <property type="match status" value="1"/>
</dbReference>
<dbReference type="FunFam" id="3.30.390.10:FF:000009">
    <property type="entry name" value="Hydrophobic dipeptide epimerase"/>
    <property type="match status" value="1"/>
</dbReference>
<feature type="active site" description="Proton acceptor; specific for (S)-substrate epimerization" evidence="5">
    <location>
        <position position="267"/>
    </location>
</feature>
<dbReference type="RefSeq" id="WP_092277177.1">
    <property type="nucleotide sequence ID" value="NZ_BJOE01000039.1"/>
</dbReference>
<dbReference type="InterPro" id="IPR029017">
    <property type="entry name" value="Enolase-like_N"/>
</dbReference>
<evidence type="ECO:0000256" key="4">
    <source>
        <dbReference type="ARBA" id="ARBA00023235"/>
    </source>
</evidence>
<proteinExistence type="inferred from homology"/>
<dbReference type="SFLD" id="SFLDS00001">
    <property type="entry name" value="Enolase"/>
    <property type="match status" value="1"/>
</dbReference>
<dbReference type="Proteomes" id="UP000198915">
    <property type="component" value="Unassembled WGS sequence"/>
</dbReference>
<evidence type="ECO:0000256" key="6">
    <source>
        <dbReference type="PIRSR" id="PIRSR634603-3"/>
    </source>
</evidence>
<dbReference type="CDD" id="cd03319">
    <property type="entry name" value="L-Ala-DL-Glu_epimerase"/>
    <property type="match status" value="1"/>
</dbReference>
<dbReference type="PANTHER" id="PTHR48073">
    <property type="entry name" value="O-SUCCINYLBENZOATE SYNTHASE-RELATED"/>
    <property type="match status" value="1"/>
</dbReference>
<dbReference type="EMBL" id="FORT01000027">
    <property type="protein sequence ID" value="SFK99117.1"/>
    <property type="molecule type" value="Genomic_DNA"/>
</dbReference>
<feature type="binding site" evidence="6">
    <location>
        <position position="218"/>
    </location>
    <ligand>
        <name>Mg(2+)</name>
        <dbReference type="ChEBI" id="CHEBI:18420"/>
    </ligand>
</feature>
<dbReference type="InterPro" id="IPR013342">
    <property type="entry name" value="Mandelate_racemase_C"/>
</dbReference>
<feature type="binding site" evidence="6">
    <location>
        <position position="243"/>
    </location>
    <ligand>
        <name>Mg(2+)</name>
        <dbReference type="ChEBI" id="CHEBI:18420"/>
    </ligand>
</feature>
<gene>
    <name evidence="9" type="ORF">SAMN05518846_12738</name>
</gene>
<dbReference type="GO" id="GO:0000287">
    <property type="term" value="F:magnesium ion binding"/>
    <property type="evidence" value="ECO:0007669"/>
    <property type="project" value="UniProtKB-ARBA"/>
</dbReference>
<dbReference type="Pfam" id="PF02746">
    <property type="entry name" value="MR_MLE_N"/>
    <property type="match status" value="1"/>
</dbReference>
<accession>A0A1I4E3H2</accession>
<dbReference type="AlphaFoldDB" id="A0A1I4E3H2"/>
<evidence type="ECO:0000256" key="3">
    <source>
        <dbReference type="ARBA" id="ARBA00022842"/>
    </source>
</evidence>
<dbReference type="SUPFAM" id="SSF51604">
    <property type="entry name" value="Enolase C-terminal domain-like"/>
    <property type="match status" value="1"/>
</dbReference>
<keyword evidence="10" id="KW-1185">Reference proteome</keyword>
<dbReference type="STRING" id="1884381.SAMN05518846_12738"/>
<feature type="active site" description="Proton acceptor; specific for (R)-substrate epimerization" evidence="5">
    <location>
        <position position="163"/>
    </location>
</feature>
<evidence type="ECO:0000259" key="8">
    <source>
        <dbReference type="SMART" id="SM00922"/>
    </source>
</evidence>
<evidence type="ECO:0000256" key="7">
    <source>
        <dbReference type="RuleBase" id="RU366006"/>
    </source>
</evidence>
<evidence type="ECO:0000313" key="9">
    <source>
        <dbReference type="EMBL" id="SFK99117.1"/>
    </source>
</evidence>
<name>A0A1I4E3H2_9BACL</name>
<dbReference type="GO" id="GO:0006518">
    <property type="term" value="P:peptide metabolic process"/>
    <property type="evidence" value="ECO:0007669"/>
    <property type="project" value="UniProtKB-ARBA"/>
</dbReference>
<dbReference type="InterPro" id="IPR034603">
    <property type="entry name" value="Dipeptide_epimerase"/>
</dbReference>